<evidence type="ECO:0000256" key="3">
    <source>
        <dbReference type="ARBA" id="ARBA00022692"/>
    </source>
</evidence>
<feature type="transmembrane region" description="Helical" evidence="9">
    <location>
        <begin position="40"/>
        <end position="59"/>
    </location>
</feature>
<keyword evidence="5 8" id="KW-0406">Ion transport</keyword>
<gene>
    <name evidence="11" type="ORF">OSIN01602_LOCUS8906</name>
</gene>
<keyword evidence="4 9" id="KW-1133">Transmembrane helix</keyword>
<protein>
    <recommendedName>
        <fullName evidence="10">Potassium channel domain-containing protein</fullName>
    </recommendedName>
</protein>
<dbReference type="EMBL" id="HBGO01015765">
    <property type="protein sequence ID" value="CAD9336964.1"/>
    <property type="molecule type" value="Transcribed_RNA"/>
</dbReference>
<feature type="domain" description="Potassium channel" evidence="10">
    <location>
        <begin position="108"/>
        <end position="178"/>
    </location>
</feature>
<dbReference type="InterPro" id="IPR003280">
    <property type="entry name" value="2pore_dom_K_chnl"/>
</dbReference>
<dbReference type="GO" id="GO:0005886">
    <property type="term" value="C:plasma membrane"/>
    <property type="evidence" value="ECO:0007669"/>
    <property type="project" value="TreeGrafter"/>
</dbReference>
<keyword evidence="2 8" id="KW-0813">Transport</keyword>
<organism evidence="11">
    <name type="scientific">Trieres chinensis</name>
    <name type="common">Marine centric diatom</name>
    <name type="synonym">Odontella sinensis</name>
    <dbReference type="NCBI Taxonomy" id="1514140"/>
    <lineage>
        <taxon>Eukaryota</taxon>
        <taxon>Sar</taxon>
        <taxon>Stramenopiles</taxon>
        <taxon>Ochrophyta</taxon>
        <taxon>Bacillariophyta</taxon>
        <taxon>Mediophyceae</taxon>
        <taxon>Biddulphiophycidae</taxon>
        <taxon>Eupodiscales</taxon>
        <taxon>Parodontellaceae</taxon>
        <taxon>Trieres</taxon>
    </lineage>
</organism>
<evidence type="ECO:0000256" key="1">
    <source>
        <dbReference type="ARBA" id="ARBA00004141"/>
    </source>
</evidence>
<dbReference type="GO" id="GO:0030322">
    <property type="term" value="P:stabilization of membrane potential"/>
    <property type="evidence" value="ECO:0007669"/>
    <property type="project" value="TreeGrafter"/>
</dbReference>
<name>A0A7S1ZEW0_TRICV</name>
<proteinExistence type="inferred from homology"/>
<keyword evidence="6 9" id="KW-0472">Membrane</keyword>
<feature type="transmembrane region" description="Helical" evidence="9">
    <location>
        <begin position="101"/>
        <end position="121"/>
    </location>
</feature>
<accession>A0A7S1ZEW0</accession>
<evidence type="ECO:0000256" key="2">
    <source>
        <dbReference type="ARBA" id="ARBA00022448"/>
    </source>
</evidence>
<dbReference type="SUPFAM" id="SSF81324">
    <property type="entry name" value="Voltage-gated potassium channels"/>
    <property type="match status" value="2"/>
</dbReference>
<comment type="similarity">
    <text evidence="8">Belongs to the two pore domain potassium channel (TC 1.A.1.8) family.</text>
</comment>
<evidence type="ECO:0000256" key="4">
    <source>
        <dbReference type="ARBA" id="ARBA00022989"/>
    </source>
</evidence>
<evidence type="ECO:0000256" key="9">
    <source>
        <dbReference type="SAM" id="Phobius"/>
    </source>
</evidence>
<dbReference type="Gene3D" id="1.10.287.70">
    <property type="match status" value="2"/>
</dbReference>
<sequence length="201" mass="21007">MKKFAFGRLVFLGATLILVGSIGFYFIPGMIAADADGNRLVNAFYCSVITLTTVGYGDICPSEDIAHGGRFFVILLSFSGLGMFCGPIMDFASSWTHQVPGGALGVAVTTVGLGVGIFTYLEGMSHVEAAYFSVVTGTTIGFGDVGPKTDAGKIATALYAVLVVNVVGALLEPATEILSQFCVDSTVPASSHLEEDSKKER</sequence>
<keyword evidence="3 8" id="KW-0812">Transmembrane</keyword>
<dbReference type="GO" id="GO:0022841">
    <property type="term" value="F:potassium ion leak channel activity"/>
    <property type="evidence" value="ECO:0007669"/>
    <property type="project" value="TreeGrafter"/>
</dbReference>
<dbReference type="GO" id="GO:0015271">
    <property type="term" value="F:outward rectifier potassium channel activity"/>
    <property type="evidence" value="ECO:0007669"/>
    <property type="project" value="TreeGrafter"/>
</dbReference>
<dbReference type="PANTHER" id="PTHR11003">
    <property type="entry name" value="POTASSIUM CHANNEL, SUBFAMILY K"/>
    <property type="match status" value="1"/>
</dbReference>
<dbReference type="PANTHER" id="PTHR11003:SF330">
    <property type="entry name" value="POTASSIUM CHANNEL DOMAIN-CONTAINING PROTEIN"/>
    <property type="match status" value="1"/>
</dbReference>
<evidence type="ECO:0000259" key="10">
    <source>
        <dbReference type="Pfam" id="PF07885"/>
    </source>
</evidence>
<evidence type="ECO:0000256" key="7">
    <source>
        <dbReference type="ARBA" id="ARBA00023303"/>
    </source>
</evidence>
<feature type="transmembrane region" description="Helical" evidence="9">
    <location>
        <begin position="71"/>
        <end position="89"/>
    </location>
</feature>
<evidence type="ECO:0000313" key="11">
    <source>
        <dbReference type="EMBL" id="CAD9336964.1"/>
    </source>
</evidence>
<dbReference type="Pfam" id="PF07885">
    <property type="entry name" value="Ion_trans_2"/>
    <property type="match status" value="2"/>
</dbReference>
<evidence type="ECO:0000256" key="5">
    <source>
        <dbReference type="ARBA" id="ARBA00023065"/>
    </source>
</evidence>
<feature type="domain" description="Potassium channel" evidence="10">
    <location>
        <begin position="16"/>
        <end position="92"/>
    </location>
</feature>
<dbReference type="PRINTS" id="PR01333">
    <property type="entry name" value="2POREKCHANEL"/>
</dbReference>
<keyword evidence="7 8" id="KW-0407">Ion channel</keyword>
<evidence type="ECO:0000256" key="8">
    <source>
        <dbReference type="RuleBase" id="RU003857"/>
    </source>
</evidence>
<dbReference type="InterPro" id="IPR013099">
    <property type="entry name" value="K_chnl_dom"/>
</dbReference>
<evidence type="ECO:0000256" key="6">
    <source>
        <dbReference type="ARBA" id="ARBA00023136"/>
    </source>
</evidence>
<comment type="subcellular location">
    <subcellularLocation>
        <location evidence="1">Membrane</location>
        <topology evidence="1">Multi-pass membrane protein</topology>
    </subcellularLocation>
</comment>
<dbReference type="AlphaFoldDB" id="A0A7S1ZEW0"/>
<reference evidence="11" key="1">
    <citation type="submission" date="2021-01" db="EMBL/GenBank/DDBJ databases">
        <authorList>
            <person name="Corre E."/>
            <person name="Pelletier E."/>
            <person name="Niang G."/>
            <person name="Scheremetjew M."/>
            <person name="Finn R."/>
            <person name="Kale V."/>
            <person name="Holt S."/>
            <person name="Cochrane G."/>
            <person name="Meng A."/>
            <person name="Brown T."/>
            <person name="Cohen L."/>
        </authorList>
    </citation>
    <scope>NUCLEOTIDE SEQUENCE</scope>
    <source>
        <strain evidence="11">Grunow 1884</strain>
    </source>
</reference>
<feature type="transmembrane region" description="Helical" evidence="9">
    <location>
        <begin position="9"/>
        <end position="28"/>
    </location>
</feature>